<keyword evidence="11" id="KW-0028">Amino-acid biosynthesis</keyword>
<keyword evidence="4 11" id="KW-0436">Ligase</keyword>
<comment type="catalytic activity">
    <reaction evidence="9 11">
        <text>hydrogencarbonate + L-glutamine + 2 ATP + H2O = carbamoyl phosphate + L-glutamate + 2 ADP + phosphate + 2 H(+)</text>
        <dbReference type="Rhea" id="RHEA:18633"/>
        <dbReference type="ChEBI" id="CHEBI:15377"/>
        <dbReference type="ChEBI" id="CHEBI:15378"/>
        <dbReference type="ChEBI" id="CHEBI:17544"/>
        <dbReference type="ChEBI" id="CHEBI:29985"/>
        <dbReference type="ChEBI" id="CHEBI:30616"/>
        <dbReference type="ChEBI" id="CHEBI:43474"/>
        <dbReference type="ChEBI" id="CHEBI:58228"/>
        <dbReference type="ChEBI" id="CHEBI:58359"/>
        <dbReference type="ChEBI" id="CHEBI:456216"/>
        <dbReference type="EC" id="6.3.5.5"/>
    </reaction>
</comment>
<keyword evidence="14" id="KW-1185">Reference proteome</keyword>
<comment type="pathway">
    <text evidence="1 11">Pyrimidine metabolism; UMP biosynthesis via de novo pathway; (S)-dihydroorotate from bicarbonate: step 1/3.</text>
</comment>
<dbReference type="Gene3D" id="3.40.50.880">
    <property type="match status" value="1"/>
</dbReference>
<sequence>MKAILALEDGTWFEGTSFTGPGETGGETIFNTGMTGYQEVLTDPSYTGQMVCMTYPLIGNYGITKEDNESSKVHVAGFIVKECCKKPSNWRSVISLPDYLKEAGVIGIEGIDTRALTRHLRINGAMRGIISTEETDPAKLVEKAKKIPTMEGRNLADQVTSTSCYAWRENKPVPVDVTSGYKWSGKGPKLVLIDYGVKWNILRLLEDQGFEVLSVPSSYSEKQIRDLGPDAIFLSNGPGDPGVLDHAIKTVRALCQDFPTAGICLGHQLLGLALGGKTFKLKFGHHGCNQPVLDMESQKIEISSQNHGFCVDISECSDLIMTHKNLNDETLEGFAHKSKPIIAIQFHPEAAPGPRDSEYFFARFRNLVKEALGK</sequence>
<keyword evidence="11" id="KW-0055">Arginine biosynthesis</keyword>
<dbReference type="NCBIfam" id="NF009475">
    <property type="entry name" value="PRK12838.1"/>
    <property type="match status" value="1"/>
</dbReference>
<organism evidence="13 14">
    <name type="scientific">Maridesulfovibrio ferrireducens</name>
    <dbReference type="NCBI Taxonomy" id="246191"/>
    <lineage>
        <taxon>Bacteria</taxon>
        <taxon>Pseudomonadati</taxon>
        <taxon>Thermodesulfobacteriota</taxon>
        <taxon>Desulfovibrionia</taxon>
        <taxon>Desulfovibrionales</taxon>
        <taxon>Desulfovibrionaceae</taxon>
        <taxon>Maridesulfovibrio</taxon>
    </lineage>
</organism>
<evidence type="ECO:0000256" key="7">
    <source>
        <dbReference type="ARBA" id="ARBA00022962"/>
    </source>
</evidence>
<feature type="region of interest" description="CPSase" evidence="11">
    <location>
        <begin position="1"/>
        <end position="188"/>
    </location>
</feature>
<dbReference type="Proteomes" id="UP000199053">
    <property type="component" value="Unassembled WGS sequence"/>
</dbReference>
<evidence type="ECO:0000259" key="12">
    <source>
        <dbReference type="SMART" id="SM01097"/>
    </source>
</evidence>
<dbReference type="EC" id="6.3.5.5" evidence="11"/>
<dbReference type="PRINTS" id="PR00097">
    <property type="entry name" value="ANTSNTHASEII"/>
</dbReference>
<evidence type="ECO:0000256" key="10">
    <source>
        <dbReference type="ARBA" id="ARBA00049285"/>
    </source>
</evidence>
<dbReference type="UniPathway" id="UPA00068">
    <property type="reaction ID" value="UER00171"/>
</dbReference>
<dbReference type="GO" id="GO:0044205">
    <property type="term" value="P:'de novo' UMP biosynthetic process"/>
    <property type="evidence" value="ECO:0007669"/>
    <property type="project" value="UniProtKB-UniRule"/>
</dbReference>
<feature type="binding site" evidence="11">
    <location>
        <position position="268"/>
    </location>
    <ligand>
        <name>L-glutamine</name>
        <dbReference type="ChEBI" id="CHEBI:58359"/>
    </ligand>
</feature>
<dbReference type="GO" id="GO:0006526">
    <property type="term" value="P:L-arginine biosynthetic process"/>
    <property type="evidence" value="ECO:0007669"/>
    <property type="project" value="UniProtKB-UniRule"/>
</dbReference>
<feature type="binding site" evidence="11">
    <location>
        <position position="306"/>
    </location>
    <ligand>
        <name>L-glutamine</name>
        <dbReference type="ChEBI" id="CHEBI:58359"/>
    </ligand>
</feature>
<evidence type="ECO:0000256" key="11">
    <source>
        <dbReference type="HAMAP-Rule" id="MF_01209"/>
    </source>
</evidence>
<comment type="pathway">
    <text evidence="2 11">Amino-acid biosynthesis; L-arginine biosynthesis; carbamoyl phosphate from bicarbonate: step 1/1.</text>
</comment>
<comment type="function">
    <text evidence="11">Small subunit of the glutamine-dependent carbamoyl phosphate synthetase (CPSase). CPSase catalyzes the formation of carbamoyl phosphate from the ammonia moiety of glutamine, carbonate, and phosphate donated by ATP, constituting the first step of 2 biosynthetic pathways, one leading to arginine and/or urea and the other to pyrimidine nucleotides. The small subunit (glutamine amidotransferase) binds and cleaves glutamine to supply the large subunit with the substrate ammonia.</text>
</comment>
<feature type="active site" evidence="11">
    <location>
        <position position="347"/>
    </location>
</feature>
<evidence type="ECO:0000256" key="2">
    <source>
        <dbReference type="ARBA" id="ARBA00005077"/>
    </source>
</evidence>
<dbReference type="UniPathway" id="UPA00070">
    <property type="reaction ID" value="UER00115"/>
</dbReference>
<dbReference type="SUPFAM" id="SSF52021">
    <property type="entry name" value="Carbamoyl phosphate synthetase, small subunit N-terminal domain"/>
    <property type="match status" value="1"/>
</dbReference>
<dbReference type="GO" id="GO:0004088">
    <property type="term" value="F:carbamoyl-phosphate synthase (glutamine-hydrolyzing) activity"/>
    <property type="evidence" value="ECO:0007669"/>
    <property type="project" value="UniProtKB-UniRule"/>
</dbReference>
<keyword evidence="8 11" id="KW-0665">Pyrimidine biosynthesis</keyword>
<keyword evidence="6 11" id="KW-0067">ATP-binding</keyword>
<feature type="binding site" evidence="11">
    <location>
        <position position="265"/>
    </location>
    <ligand>
        <name>L-glutamine</name>
        <dbReference type="ChEBI" id="CHEBI:58359"/>
    </ligand>
</feature>
<dbReference type="NCBIfam" id="TIGR01368">
    <property type="entry name" value="CPSaseIIsmall"/>
    <property type="match status" value="1"/>
</dbReference>
<dbReference type="SUPFAM" id="SSF52317">
    <property type="entry name" value="Class I glutamine amidotransferase-like"/>
    <property type="match status" value="1"/>
</dbReference>
<dbReference type="PRINTS" id="PR00096">
    <property type="entry name" value="GATASE"/>
</dbReference>
<feature type="active site" description="Nucleophile" evidence="11">
    <location>
        <position position="264"/>
    </location>
</feature>
<keyword evidence="5 11" id="KW-0547">Nucleotide-binding</keyword>
<evidence type="ECO:0000256" key="8">
    <source>
        <dbReference type="ARBA" id="ARBA00022975"/>
    </source>
</evidence>
<evidence type="ECO:0000313" key="13">
    <source>
        <dbReference type="EMBL" id="SDL35278.1"/>
    </source>
</evidence>
<name>A0A1G9JCX1_9BACT</name>
<evidence type="ECO:0000256" key="1">
    <source>
        <dbReference type="ARBA" id="ARBA00004812"/>
    </source>
</evidence>
<evidence type="ECO:0000256" key="6">
    <source>
        <dbReference type="ARBA" id="ARBA00022840"/>
    </source>
</evidence>
<evidence type="ECO:0000256" key="9">
    <source>
        <dbReference type="ARBA" id="ARBA00048816"/>
    </source>
</evidence>
<dbReference type="InterPro" id="IPR002474">
    <property type="entry name" value="CarbamoylP_synth_ssu_N"/>
</dbReference>
<dbReference type="OrthoDB" id="9804328at2"/>
<dbReference type="PANTHER" id="PTHR43418">
    <property type="entry name" value="MULTIFUNCTIONAL TRYPTOPHAN BIOSYNTHESIS PROTEIN-RELATED"/>
    <property type="match status" value="1"/>
</dbReference>
<dbReference type="Gene3D" id="3.50.30.20">
    <property type="entry name" value="Carbamoyl-phosphate synthase small subunit, N-terminal domain"/>
    <property type="match status" value="1"/>
</dbReference>
<feature type="binding site" evidence="11">
    <location>
        <position position="239"/>
    </location>
    <ligand>
        <name>L-glutamine</name>
        <dbReference type="ChEBI" id="CHEBI:58359"/>
    </ligand>
</feature>
<dbReference type="PANTHER" id="PTHR43418:SF7">
    <property type="entry name" value="CARBAMOYL-PHOSPHATE SYNTHASE SMALL CHAIN"/>
    <property type="match status" value="1"/>
</dbReference>
<proteinExistence type="inferred from homology"/>
<dbReference type="EMBL" id="FNGA01000004">
    <property type="protein sequence ID" value="SDL35278.1"/>
    <property type="molecule type" value="Genomic_DNA"/>
</dbReference>
<dbReference type="InterPro" id="IPR035686">
    <property type="entry name" value="CPSase_GATase1"/>
</dbReference>
<evidence type="ECO:0000256" key="3">
    <source>
        <dbReference type="ARBA" id="ARBA00007800"/>
    </source>
</evidence>
<gene>
    <name evidence="11" type="primary">carA</name>
    <name evidence="13" type="ORF">SAMN05660337_2743</name>
</gene>
<accession>A0A1G9JCX1</accession>
<comment type="similarity">
    <text evidence="3 11">Belongs to the CarA family.</text>
</comment>
<dbReference type="GO" id="GO:0006541">
    <property type="term" value="P:glutamine metabolic process"/>
    <property type="evidence" value="ECO:0007669"/>
    <property type="project" value="InterPro"/>
</dbReference>
<comment type="catalytic activity">
    <reaction evidence="10 11">
        <text>L-glutamine + H2O = L-glutamate + NH4(+)</text>
        <dbReference type="Rhea" id="RHEA:15889"/>
        <dbReference type="ChEBI" id="CHEBI:15377"/>
        <dbReference type="ChEBI" id="CHEBI:28938"/>
        <dbReference type="ChEBI" id="CHEBI:29985"/>
        <dbReference type="ChEBI" id="CHEBI:58359"/>
    </reaction>
</comment>
<dbReference type="InterPro" id="IPR050472">
    <property type="entry name" value="Anth_synth/Amidotransfase"/>
</dbReference>
<dbReference type="HAMAP" id="MF_01209">
    <property type="entry name" value="CPSase_S_chain"/>
    <property type="match status" value="1"/>
</dbReference>
<feature type="binding site" evidence="11">
    <location>
        <position position="309"/>
    </location>
    <ligand>
        <name>L-glutamine</name>
        <dbReference type="ChEBI" id="CHEBI:58359"/>
    </ligand>
</feature>
<dbReference type="AlphaFoldDB" id="A0A1G9JCX1"/>
<dbReference type="FunFam" id="3.50.30.20:FF:000001">
    <property type="entry name" value="Carbamoyl-phosphate synthase small chain"/>
    <property type="match status" value="1"/>
</dbReference>
<protein>
    <recommendedName>
        <fullName evidence="11">Carbamoyl phosphate synthase small chain</fullName>
        <ecNumber evidence="11">6.3.5.5</ecNumber>
    </recommendedName>
    <alternativeName>
        <fullName evidence="11">Carbamoyl phosphate synthetase glutamine chain</fullName>
    </alternativeName>
</protein>
<evidence type="ECO:0000313" key="14">
    <source>
        <dbReference type="Proteomes" id="UP000199053"/>
    </source>
</evidence>
<dbReference type="CDD" id="cd01744">
    <property type="entry name" value="GATase1_CPSase"/>
    <property type="match status" value="1"/>
</dbReference>
<comment type="subunit">
    <text evidence="11">Composed of two chains; the small (or glutamine) chain promotes the hydrolysis of glutamine to ammonia, which is used by the large (or ammonia) chain to synthesize carbamoyl phosphate. Tetramer of heterodimers (alpha,beta)4.</text>
</comment>
<keyword evidence="7 11" id="KW-0315">Glutamine amidotransferase</keyword>
<feature type="binding site" evidence="11">
    <location>
        <position position="237"/>
    </location>
    <ligand>
        <name>L-glutamine</name>
        <dbReference type="ChEBI" id="CHEBI:58359"/>
    </ligand>
</feature>
<dbReference type="PROSITE" id="PS51273">
    <property type="entry name" value="GATASE_TYPE_1"/>
    <property type="match status" value="1"/>
</dbReference>
<feature type="domain" description="Carbamoyl-phosphate synthase small subunit N-terminal" evidence="12">
    <location>
        <begin position="1"/>
        <end position="131"/>
    </location>
</feature>
<reference evidence="14" key="1">
    <citation type="submission" date="2016-10" db="EMBL/GenBank/DDBJ databases">
        <authorList>
            <person name="Varghese N."/>
            <person name="Submissions S."/>
        </authorList>
    </citation>
    <scope>NUCLEOTIDE SEQUENCE [LARGE SCALE GENOMIC DNA]</scope>
    <source>
        <strain evidence="14">DSM 16995</strain>
    </source>
</reference>
<dbReference type="Pfam" id="PF00117">
    <property type="entry name" value="GATase"/>
    <property type="match status" value="1"/>
</dbReference>
<dbReference type="STRING" id="246191.SAMN05660337_2743"/>
<feature type="active site" evidence="11">
    <location>
        <position position="349"/>
    </location>
</feature>
<dbReference type="InterPro" id="IPR029062">
    <property type="entry name" value="Class_I_gatase-like"/>
</dbReference>
<dbReference type="GO" id="GO:0004359">
    <property type="term" value="F:glutaminase activity"/>
    <property type="evidence" value="ECO:0007669"/>
    <property type="project" value="RHEA"/>
</dbReference>
<dbReference type="InterPro" id="IPR017926">
    <property type="entry name" value="GATASE"/>
</dbReference>
<dbReference type="InterPro" id="IPR006274">
    <property type="entry name" value="CarbamoylP_synth_ssu"/>
</dbReference>
<evidence type="ECO:0000256" key="5">
    <source>
        <dbReference type="ARBA" id="ARBA00022741"/>
    </source>
</evidence>
<evidence type="ECO:0000256" key="4">
    <source>
        <dbReference type="ARBA" id="ARBA00022598"/>
    </source>
</evidence>
<dbReference type="SMART" id="SM01097">
    <property type="entry name" value="CPSase_sm_chain"/>
    <property type="match status" value="1"/>
</dbReference>
<feature type="binding site" evidence="11">
    <location>
        <position position="45"/>
    </location>
    <ligand>
        <name>L-glutamine</name>
        <dbReference type="ChEBI" id="CHEBI:58359"/>
    </ligand>
</feature>
<dbReference type="InterPro" id="IPR036480">
    <property type="entry name" value="CarbP_synth_ssu_N_sf"/>
</dbReference>
<dbReference type="GO" id="GO:0006207">
    <property type="term" value="P:'de novo' pyrimidine nucleobase biosynthetic process"/>
    <property type="evidence" value="ECO:0007669"/>
    <property type="project" value="InterPro"/>
</dbReference>
<dbReference type="RefSeq" id="WP_092162065.1">
    <property type="nucleotide sequence ID" value="NZ_FNGA01000004.1"/>
</dbReference>
<dbReference type="Pfam" id="PF00988">
    <property type="entry name" value="CPSase_sm_chain"/>
    <property type="match status" value="1"/>
</dbReference>
<feature type="binding site" evidence="11">
    <location>
        <position position="308"/>
    </location>
    <ligand>
        <name>L-glutamine</name>
        <dbReference type="ChEBI" id="CHEBI:58359"/>
    </ligand>
</feature>
<dbReference type="GO" id="GO:0005524">
    <property type="term" value="F:ATP binding"/>
    <property type="evidence" value="ECO:0007669"/>
    <property type="project" value="UniProtKB-UniRule"/>
</dbReference>
<dbReference type="PRINTS" id="PR00099">
    <property type="entry name" value="CPSGATASE"/>
</dbReference>